<proteinExistence type="predicted"/>
<keyword evidence="6" id="KW-1185">Reference proteome</keyword>
<keyword evidence="3" id="KW-0408">Iron</keyword>
<keyword evidence="2" id="KW-0479">Metal-binding</keyword>
<dbReference type="OrthoDB" id="432299at2759"/>
<dbReference type="InterPro" id="IPR001199">
    <property type="entry name" value="Cyt_B5-like_heme/steroid-bd"/>
</dbReference>
<feature type="domain" description="Cytochrome b5 heme-binding" evidence="4">
    <location>
        <begin position="8"/>
        <end position="85"/>
    </location>
</feature>
<dbReference type="Proteomes" id="UP000719766">
    <property type="component" value="Unassembled WGS sequence"/>
</dbReference>
<dbReference type="GO" id="GO:0004128">
    <property type="term" value="F:cytochrome-b5 reductase activity, acting on NAD(P)H"/>
    <property type="evidence" value="ECO:0007669"/>
    <property type="project" value="TreeGrafter"/>
</dbReference>
<dbReference type="PANTHER" id="PTHR46237:SF1">
    <property type="entry name" value="CYTOCHROME B5 REDUCTASE 4"/>
    <property type="match status" value="1"/>
</dbReference>
<reference evidence="5" key="1">
    <citation type="journal article" date="2020" name="New Phytol.">
        <title>Comparative genomics reveals dynamic genome evolution in host specialist ectomycorrhizal fungi.</title>
        <authorList>
            <person name="Lofgren L.A."/>
            <person name="Nguyen N.H."/>
            <person name="Vilgalys R."/>
            <person name="Ruytinx J."/>
            <person name="Liao H.L."/>
            <person name="Branco S."/>
            <person name="Kuo A."/>
            <person name="LaButti K."/>
            <person name="Lipzen A."/>
            <person name="Andreopoulos W."/>
            <person name="Pangilinan J."/>
            <person name="Riley R."/>
            <person name="Hundley H."/>
            <person name="Na H."/>
            <person name="Barry K."/>
            <person name="Grigoriev I.V."/>
            <person name="Stajich J.E."/>
            <person name="Kennedy P.G."/>
        </authorList>
    </citation>
    <scope>NUCLEOTIDE SEQUENCE</scope>
    <source>
        <strain evidence="5">S12</strain>
    </source>
</reference>
<dbReference type="PROSITE" id="PS50255">
    <property type="entry name" value="CYTOCHROME_B5_2"/>
    <property type="match status" value="1"/>
</dbReference>
<evidence type="ECO:0000259" key="4">
    <source>
        <dbReference type="PROSITE" id="PS50255"/>
    </source>
</evidence>
<keyword evidence="1" id="KW-0349">Heme</keyword>
<dbReference type="EMBL" id="JABBWE010000012">
    <property type="protein sequence ID" value="KAG1798934.1"/>
    <property type="molecule type" value="Genomic_DNA"/>
</dbReference>
<evidence type="ECO:0000256" key="3">
    <source>
        <dbReference type="ARBA" id="ARBA00023004"/>
    </source>
</evidence>
<dbReference type="Gene3D" id="3.10.120.10">
    <property type="entry name" value="Cytochrome b5-like heme/steroid binding domain"/>
    <property type="match status" value="1"/>
</dbReference>
<protein>
    <recommendedName>
        <fullName evidence="4">Cytochrome b5 heme-binding domain-containing protein</fullName>
    </recommendedName>
</protein>
<dbReference type="GeneID" id="64603527"/>
<dbReference type="PANTHER" id="PTHR46237">
    <property type="entry name" value="CYTOCHROME B5 REDUCTASE 4 FAMILY MEMBER"/>
    <property type="match status" value="1"/>
</dbReference>
<dbReference type="InterPro" id="IPR051872">
    <property type="entry name" value="Cytochrome_b5/Flavoprotein_Rdt"/>
</dbReference>
<comment type="caution">
    <text evidence="5">The sequence shown here is derived from an EMBL/GenBank/DDBJ whole genome shotgun (WGS) entry which is preliminary data.</text>
</comment>
<evidence type="ECO:0000313" key="5">
    <source>
        <dbReference type="EMBL" id="KAG1798934.1"/>
    </source>
</evidence>
<name>A0A9P7DN64_9AGAM</name>
<dbReference type="RefSeq" id="XP_041163475.1">
    <property type="nucleotide sequence ID" value="XM_041309763.1"/>
</dbReference>
<dbReference type="SMART" id="SM01117">
    <property type="entry name" value="Cyt-b5"/>
    <property type="match status" value="1"/>
</dbReference>
<dbReference type="GO" id="GO:0020037">
    <property type="term" value="F:heme binding"/>
    <property type="evidence" value="ECO:0007669"/>
    <property type="project" value="TreeGrafter"/>
</dbReference>
<sequence>MHNQVDTSMRIPSSVLKSHNKKEDAWTTINGKVYNTTLPPHHPGGEKELVRASGGDGIKLLSLTHAWADADFMHMLDACLVGFLVSEPSS</sequence>
<dbReference type="InterPro" id="IPR036400">
    <property type="entry name" value="Cyt_B5-like_heme/steroid_sf"/>
</dbReference>
<dbReference type="GO" id="GO:0005737">
    <property type="term" value="C:cytoplasm"/>
    <property type="evidence" value="ECO:0007669"/>
    <property type="project" value="TreeGrafter"/>
</dbReference>
<gene>
    <name evidence="5" type="ORF">HD556DRAFT_161506</name>
</gene>
<evidence type="ECO:0000256" key="1">
    <source>
        <dbReference type="ARBA" id="ARBA00022617"/>
    </source>
</evidence>
<evidence type="ECO:0000313" key="6">
    <source>
        <dbReference type="Proteomes" id="UP000719766"/>
    </source>
</evidence>
<dbReference type="SUPFAM" id="SSF55856">
    <property type="entry name" value="Cytochrome b5-like heme/steroid binding domain"/>
    <property type="match status" value="1"/>
</dbReference>
<dbReference type="AlphaFoldDB" id="A0A9P7DN64"/>
<dbReference type="GO" id="GO:0046872">
    <property type="term" value="F:metal ion binding"/>
    <property type="evidence" value="ECO:0007669"/>
    <property type="project" value="UniProtKB-KW"/>
</dbReference>
<evidence type="ECO:0000256" key="2">
    <source>
        <dbReference type="ARBA" id="ARBA00022723"/>
    </source>
</evidence>
<accession>A0A9P7DN64</accession>
<dbReference type="Pfam" id="PF00173">
    <property type="entry name" value="Cyt-b5"/>
    <property type="match status" value="1"/>
</dbReference>
<organism evidence="5 6">
    <name type="scientific">Suillus plorans</name>
    <dbReference type="NCBI Taxonomy" id="116603"/>
    <lineage>
        <taxon>Eukaryota</taxon>
        <taxon>Fungi</taxon>
        <taxon>Dikarya</taxon>
        <taxon>Basidiomycota</taxon>
        <taxon>Agaricomycotina</taxon>
        <taxon>Agaricomycetes</taxon>
        <taxon>Agaricomycetidae</taxon>
        <taxon>Boletales</taxon>
        <taxon>Suillineae</taxon>
        <taxon>Suillaceae</taxon>
        <taxon>Suillus</taxon>
    </lineage>
</organism>